<dbReference type="EMBL" id="JAAMPI010000947">
    <property type="protein sequence ID" value="KAF4627565.1"/>
    <property type="molecule type" value="Genomic_DNA"/>
</dbReference>
<evidence type="ECO:0000256" key="2">
    <source>
        <dbReference type="ARBA" id="ARBA00022833"/>
    </source>
</evidence>
<dbReference type="Gene3D" id="4.10.240.10">
    <property type="entry name" value="Zn(2)-C6 fungal-type DNA-binding domain"/>
    <property type="match status" value="1"/>
</dbReference>
<evidence type="ECO:0000313" key="7">
    <source>
        <dbReference type="EMBL" id="KAF4627565.1"/>
    </source>
</evidence>
<comment type="caution">
    <text evidence="7">The sequence shown here is derived from an EMBL/GenBank/DDBJ whole genome shotgun (WGS) entry which is preliminary data.</text>
</comment>
<dbReference type="GO" id="GO:0008270">
    <property type="term" value="F:zinc ion binding"/>
    <property type="evidence" value="ECO:0007669"/>
    <property type="project" value="InterPro"/>
</dbReference>
<dbReference type="InterPro" id="IPR036864">
    <property type="entry name" value="Zn2-C6_fun-type_DNA-bd_sf"/>
</dbReference>
<evidence type="ECO:0000256" key="3">
    <source>
        <dbReference type="ARBA" id="ARBA00023015"/>
    </source>
</evidence>
<dbReference type="SMART" id="SM00066">
    <property type="entry name" value="GAL4"/>
    <property type="match status" value="1"/>
</dbReference>
<evidence type="ECO:0000256" key="1">
    <source>
        <dbReference type="ARBA" id="ARBA00022723"/>
    </source>
</evidence>
<keyword evidence="3" id="KW-0805">Transcription regulation</keyword>
<evidence type="ECO:0000259" key="6">
    <source>
        <dbReference type="PROSITE" id="PS50048"/>
    </source>
</evidence>
<keyword evidence="2" id="KW-0862">Zinc</keyword>
<evidence type="ECO:0000256" key="4">
    <source>
        <dbReference type="ARBA" id="ARBA00023163"/>
    </source>
</evidence>
<dbReference type="AlphaFoldDB" id="A0A8H4RES8"/>
<accession>A0A8H4RES8</accession>
<dbReference type="CDD" id="cd00067">
    <property type="entry name" value="GAL4"/>
    <property type="match status" value="1"/>
</dbReference>
<dbReference type="GO" id="GO:0000981">
    <property type="term" value="F:DNA-binding transcription factor activity, RNA polymerase II-specific"/>
    <property type="evidence" value="ECO:0007669"/>
    <property type="project" value="InterPro"/>
</dbReference>
<dbReference type="PANTHER" id="PTHR47660:SF2">
    <property type="entry name" value="TRANSCRIPTION FACTOR WITH C2H2 AND ZN(2)-CYS(6) DNA BINDING DOMAIN (EUROFUNG)"/>
    <property type="match status" value="1"/>
</dbReference>
<keyword evidence="8" id="KW-1185">Reference proteome</keyword>
<name>A0A8H4RES8_9HELO</name>
<keyword evidence="4" id="KW-0804">Transcription</keyword>
<gene>
    <name evidence="7" type="ORF">G7Y89_g10588</name>
</gene>
<reference evidence="7 8" key="1">
    <citation type="submission" date="2020-03" db="EMBL/GenBank/DDBJ databases">
        <title>Draft Genome Sequence of Cudoniella acicularis.</title>
        <authorList>
            <person name="Buettner E."/>
            <person name="Kellner H."/>
        </authorList>
    </citation>
    <scope>NUCLEOTIDE SEQUENCE [LARGE SCALE GENOMIC DNA]</scope>
    <source>
        <strain evidence="7 8">DSM 108380</strain>
    </source>
</reference>
<dbReference type="PANTHER" id="PTHR47660">
    <property type="entry name" value="TRANSCRIPTION FACTOR WITH C2H2 AND ZN(2)-CYS(6) DNA BINDING DOMAIN (EUROFUNG)-RELATED-RELATED"/>
    <property type="match status" value="1"/>
</dbReference>
<dbReference type="Proteomes" id="UP000566819">
    <property type="component" value="Unassembled WGS sequence"/>
</dbReference>
<evidence type="ECO:0000313" key="8">
    <source>
        <dbReference type="Proteomes" id="UP000566819"/>
    </source>
</evidence>
<sequence>MSLARRCAGCIGAKRKCDRTLPRCQRCRQRDIQCTYENEPLTRKIDTIVTRHGVEHPSTSNYSQLTWLVKSNKRPSPLQFQWQDPINIAIKLDPAMNIVAVADLTIPQQLDNPPVIMQRDSETVSYMAQYLKSLPQTFVQTGGTSFIHPKLYPQGMPPLLQTMFALCSMSIHTTPSNQDIISQAISNAAGELLRTMKFIHTFESTLEFVQAFILLQVNTLFFPCQQILREEAECRFPLLKSWSHKLYLSAPSFLPSTLTLYEAWIFAESVRRTIHVSHMINGVYSMLARGHYQLTLFAEALPVNRTGYLWEINPLKINGRLLEMGSAFPEGKLIETDLVSYRELTDMWDKGAMSKIGSFEELLLIACKGVDNVMRKRGWTIQPAVPEK</sequence>
<dbReference type="SUPFAM" id="SSF57701">
    <property type="entry name" value="Zn2/Cys6 DNA-binding domain"/>
    <property type="match status" value="1"/>
</dbReference>
<organism evidence="7 8">
    <name type="scientific">Cudoniella acicularis</name>
    <dbReference type="NCBI Taxonomy" id="354080"/>
    <lineage>
        <taxon>Eukaryota</taxon>
        <taxon>Fungi</taxon>
        <taxon>Dikarya</taxon>
        <taxon>Ascomycota</taxon>
        <taxon>Pezizomycotina</taxon>
        <taxon>Leotiomycetes</taxon>
        <taxon>Helotiales</taxon>
        <taxon>Tricladiaceae</taxon>
        <taxon>Cudoniella</taxon>
    </lineage>
</organism>
<dbReference type="OrthoDB" id="4216928at2759"/>
<proteinExistence type="predicted"/>
<protein>
    <recommendedName>
        <fullName evidence="6">Zn(2)-C6 fungal-type domain-containing protein</fullName>
    </recommendedName>
</protein>
<feature type="domain" description="Zn(2)-C6 fungal-type" evidence="6">
    <location>
        <begin position="6"/>
        <end position="36"/>
    </location>
</feature>
<keyword evidence="5" id="KW-0539">Nucleus</keyword>
<dbReference type="InterPro" id="IPR001138">
    <property type="entry name" value="Zn2Cys6_DnaBD"/>
</dbReference>
<evidence type="ECO:0000256" key="5">
    <source>
        <dbReference type="ARBA" id="ARBA00023242"/>
    </source>
</evidence>
<dbReference type="Pfam" id="PF00172">
    <property type="entry name" value="Zn_clus"/>
    <property type="match status" value="1"/>
</dbReference>
<dbReference type="PROSITE" id="PS50048">
    <property type="entry name" value="ZN2_CY6_FUNGAL_2"/>
    <property type="match status" value="1"/>
</dbReference>
<keyword evidence="1" id="KW-0479">Metal-binding</keyword>